<comment type="caution">
    <text evidence="9">The sequence shown here is derived from an EMBL/GenBank/DDBJ whole genome shotgun (WGS) entry which is preliminary data.</text>
</comment>
<gene>
    <name evidence="9" type="ORF">QE152_g29549</name>
</gene>
<evidence type="ECO:0000256" key="6">
    <source>
        <dbReference type="ARBA" id="ARBA00022801"/>
    </source>
</evidence>
<dbReference type="Proteomes" id="UP001458880">
    <property type="component" value="Unassembled WGS sequence"/>
</dbReference>
<evidence type="ECO:0000256" key="1">
    <source>
        <dbReference type="ARBA" id="ARBA00012493"/>
    </source>
</evidence>
<evidence type="ECO:0000256" key="4">
    <source>
        <dbReference type="ARBA" id="ARBA00022722"/>
    </source>
</evidence>
<dbReference type="AlphaFoldDB" id="A0AAW1JH65"/>
<reference evidence="9 10" key="1">
    <citation type="journal article" date="2024" name="BMC Genomics">
        <title>De novo assembly and annotation of Popillia japonica's genome with initial clues to its potential as an invasive pest.</title>
        <authorList>
            <person name="Cucini C."/>
            <person name="Boschi S."/>
            <person name="Funari R."/>
            <person name="Cardaioli E."/>
            <person name="Iannotti N."/>
            <person name="Marturano G."/>
            <person name="Paoli F."/>
            <person name="Bruttini M."/>
            <person name="Carapelli A."/>
            <person name="Frati F."/>
            <person name="Nardi F."/>
        </authorList>
    </citation>
    <scope>NUCLEOTIDE SEQUENCE [LARGE SCALE GENOMIC DNA]</scope>
    <source>
        <strain evidence="9">DMR45628</strain>
    </source>
</reference>
<evidence type="ECO:0000259" key="8">
    <source>
        <dbReference type="Pfam" id="PF17917"/>
    </source>
</evidence>
<dbReference type="PANTHER" id="PTHR37984">
    <property type="entry name" value="PROTEIN CBG26694"/>
    <property type="match status" value="1"/>
</dbReference>
<dbReference type="PANTHER" id="PTHR37984:SF15">
    <property type="entry name" value="INTEGRASE CATALYTIC DOMAIN-CONTAINING PROTEIN"/>
    <property type="match status" value="1"/>
</dbReference>
<keyword evidence="10" id="KW-1185">Reference proteome</keyword>
<keyword evidence="3" id="KW-0548">Nucleotidyltransferase</keyword>
<evidence type="ECO:0000256" key="3">
    <source>
        <dbReference type="ARBA" id="ARBA00022695"/>
    </source>
</evidence>
<keyword evidence="2" id="KW-0808">Transferase</keyword>
<dbReference type="InterPro" id="IPR050951">
    <property type="entry name" value="Retrovirus_Pol_polyprotein"/>
</dbReference>
<dbReference type="Gene3D" id="3.10.20.370">
    <property type="match status" value="1"/>
</dbReference>
<sequence>MAKCHFCMQEKTILGYRVIPTDMQPDPTKVQGMCNYYRRFIENFSKIAGPLYRLTKLDSKFSWRGEQEEAFCKLKEILSNPPLLRHFNPSSETELHVDTSGEGLGAVLYQKDTDCFLHPVAYISCTLTPNERKYPITELECLAAMWATEYFRTYLCGQRFTIVTDHHSLCYLHSMKSPNRRLLRWSLKLMEYSYVVVHQKGTTNKIADALSRYPCQVATICDETKATDMPTFIATPSDIVHLQA</sequence>
<keyword evidence="7 9" id="KW-0695">RNA-directed DNA polymerase</keyword>
<dbReference type="SUPFAM" id="SSF56672">
    <property type="entry name" value="DNA/RNA polymerases"/>
    <property type="match status" value="1"/>
</dbReference>
<evidence type="ECO:0000256" key="5">
    <source>
        <dbReference type="ARBA" id="ARBA00022759"/>
    </source>
</evidence>
<keyword evidence="4" id="KW-0540">Nuclease</keyword>
<dbReference type="GO" id="GO:0003964">
    <property type="term" value="F:RNA-directed DNA polymerase activity"/>
    <property type="evidence" value="ECO:0007669"/>
    <property type="project" value="UniProtKB-KW"/>
</dbReference>
<proteinExistence type="predicted"/>
<keyword evidence="5" id="KW-0255">Endonuclease</keyword>
<keyword evidence="6" id="KW-0378">Hydrolase</keyword>
<name>A0AAW1JH65_POPJA</name>
<dbReference type="InterPro" id="IPR043502">
    <property type="entry name" value="DNA/RNA_pol_sf"/>
</dbReference>
<organism evidence="9 10">
    <name type="scientific">Popillia japonica</name>
    <name type="common">Japanese beetle</name>
    <dbReference type="NCBI Taxonomy" id="7064"/>
    <lineage>
        <taxon>Eukaryota</taxon>
        <taxon>Metazoa</taxon>
        <taxon>Ecdysozoa</taxon>
        <taxon>Arthropoda</taxon>
        <taxon>Hexapoda</taxon>
        <taxon>Insecta</taxon>
        <taxon>Pterygota</taxon>
        <taxon>Neoptera</taxon>
        <taxon>Endopterygota</taxon>
        <taxon>Coleoptera</taxon>
        <taxon>Polyphaga</taxon>
        <taxon>Scarabaeiformia</taxon>
        <taxon>Scarabaeidae</taxon>
        <taxon>Rutelinae</taxon>
        <taxon>Popillia</taxon>
    </lineage>
</organism>
<dbReference type="GO" id="GO:0016787">
    <property type="term" value="F:hydrolase activity"/>
    <property type="evidence" value="ECO:0007669"/>
    <property type="project" value="UniProtKB-KW"/>
</dbReference>
<dbReference type="GO" id="GO:0004519">
    <property type="term" value="F:endonuclease activity"/>
    <property type="evidence" value="ECO:0007669"/>
    <property type="project" value="UniProtKB-KW"/>
</dbReference>
<dbReference type="FunFam" id="3.30.70.270:FF:000020">
    <property type="entry name" value="Transposon Tf2-6 polyprotein-like Protein"/>
    <property type="match status" value="1"/>
</dbReference>
<evidence type="ECO:0000256" key="7">
    <source>
        <dbReference type="ARBA" id="ARBA00022918"/>
    </source>
</evidence>
<dbReference type="FunFam" id="3.10.20.370:FF:000001">
    <property type="entry name" value="Retrovirus-related Pol polyprotein from transposon 17.6-like protein"/>
    <property type="match status" value="1"/>
</dbReference>
<dbReference type="EC" id="2.7.7.49" evidence="1"/>
<evidence type="ECO:0000313" key="10">
    <source>
        <dbReference type="Proteomes" id="UP001458880"/>
    </source>
</evidence>
<dbReference type="CDD" id="cd09274">
    <property type="entry name" value="RNase_HI_RT_Ty3"/>
    <property type="match status" value="1"/>
</dbReference>
<feature type="domain" description="Reverse transcriptase RNase H-like" evidence="8">
    <location>
        <begin position="88"/>
        <end position="192"/>
    </location>
</feature>
<accession>A0AAW1JH65</accession>
<dbReference type="InterPro" id="IPR043128">
    <property type="entry name" value="Rev_trsase/Diguanyl_cyclase"/>
</dbReference>
<dbReference type="InterPro" id="IPR041373">
    <property type="entry name" value="RT_RNaseH"/>
</dbReference>
<evidence type="ECO:0000256" key="2">
    <source>
        <dbReference type="ARBA" id="ARBA00022679"/>
    </source>
</evidence>
<protein>
    <recommendedName>
        <fullName evidence="1">RNA-directed DNA polymerase</fullName>
        <ecNumber evidence="1">2.7.7.49</ecNumber>
    </recommendedName>
</protein>
<dbReference type="Gene3D" id="3.30.70.270">
    <property type="match status" value="1"/>
</dbReference>
<dbReference type="EMBL" id="JASPKY010000377">
    <property type="protein sequence ID" value="KAK9703045.1"/>
    <property type="molecule type" value="Genomic_DNA"/>
</dbReference>
<dbReference type="Pfam" id="PF17917">
    <property type="entry name" value="RT_RNaseH"/>
    <property type="match status" value="1"/>
</dbReference>
<evidence type="ECO:0000313" key="9">
    <source>
        <dbReference type="EMBL" id="KAK9703045.1"/>
    </source>
</evidence>